<dbReference type="InterPro" id="IPR001096">
    <property type="entry name" value="Peptidase_C13"/>
</dbReference>
<evidence type="ECO:0000256" key="6">
    <source>
        <dbReference type="SAM" id="SignalP"/>
    </source>
</evidence>
<keyword evidence="3" id="KW-0337">GPI-anchor biosynthesis</keyword>
<dbReference type="UniPathway" id="UPA00196"/>
<protein>
    <recommendedName>
        <fullName evidence="9">GPI-anchor transamidase</fullName>
    </recommendedName>
</protein>
<sequence>MNVPILFCISLYFLALKTFAIEGIFSDSGHTNNWAVLVCTSRFWFNYRHIANTLSMYRTVKRLGIPDSNIILMLADDMACNPRNAYPATVYDHPNHKVDLYGQNVEVDYRGYEVTVENFIRLLTGRVSHDTPRSKRLLTDEKSNILIYMTGHGGDQFLKFQDSEEISSHDIADAFAQMWEKKRYHEILFMIDTCQANTMYSTFYSPNIIATGSSNKGEDSFSHLHDDILGVSVIDRFTYYSLKYLENVKHGSKLTIENLFNSYNKKLVGSTPGFRTDLFSRNLNSTLITEFFGAEQNLEVTTNVISANYSLDSVNELTPLSEKIKTIFKPKQAEPIKQVVPDINVRSSSLFGTLTLALFCIF</sequence>
<feature type="active site" evidence="5">
    <location>
        <position position="152"/>
    </location>
</feature>
<dbReference type="PANTHER" id="PTHR48067:SF1">
    <property type="entry name" value="GPI-ANCHOR TRANSAMIDASE"/>
    <property type="match status" value="1"/>
</dbReference>
<dbReference type="PIRSF" id="PIRSF500138">
    <property type="entry name" value="GPI8"/>
    <property type="match status" value="1"/>
</dbReference>
<evidence type="ECO:0000256" key="5">
    <source>
        <dbReference type="PIRSR" id="PIRSR019663-1"/>
    </source>
</evidence>
<dbReference type="FunFam" id="3.40.50.1460:FF:000003">
    <property type="entry name" value="GPI-anchor transamidase"/>
    <property type="match status" value="1"/>
</dbReference>
<evidence type="ECO:0008006" key="9">
    <source>
        <dbReference type="Google" id="ProtNLM"/>
    </source>
</evidence>
<evidence type="ECO:0000256" key="1">
    <source>
        <dbReference type="ARBA" id="ARBA00004687"/>
    </source>
</evidence>
<evidence type="ECO:0000313" key="7">
    <source>
        <dbReference type="EMBL" id="PVU99583.1"/>
    </source>
</evidence>
<dbReference type="GO" id="GO:0003923">
    <property type="term" value="F:GPI-anchor transamidase activity"/>
    <property type="evidence" value="ECO:0007669"/>
    <property type="project" value="InterPro"/>
</dbReference>
<dbReference type="GO" id="GO:0016255">
    <property type="term" value="P:attachment of GPI anchor to protein"/>
    <property type="evidence" value="ECO:0007669"/>
    <property type="project" value="InterPro"/>
</dbReference>
<evidence type="ECO:0000256" key="2">
    <source>
        <dbReference type="ARBA" id="ARBA00009941"/>
    </source>
</evidence>
<dbReference type="GO" id="GO:0042765">
    <property type="term" value="C:GPI-anchor transamidase complex"/>
    <property type="evidence" value="ECO:0007669"/>
    <property type="project" value="InterPro"/>
</dbReference>
<dbReference type="STRING" id="133381.A0A2T9Z4R0"/>
<dbReference type="AlphaFoldDB" id="A0A2T9Z4R0"/>
<dbReference type="GO" id="GO:0006506">
    <property type="term" value="P:GPI anchor biosynthetic process"/>
    <property type="evidence" value="ECO:0007669"/>
    <property type="project" value="UniProtKB-UniPathway"/>
</dbReference>
<gene>
    <name evidence="7" type="ORF">BB560_005478</name>
</gene>
<keyword evidence="8" id="KW-1185">Reference proteome</keyword>
<name>A0A2T9Z4R0_9FUNG</name>
<dbReference type="PIRSF" id="PIRSF019663">
    <property type="entry name" value="Legumain"/>
    <property type="match status" value="1"/>
</dbReference>
<dbReference type="GO" id="GO:0006508">
    <property type="term" value="P:proteolysis"/>
    <property type="evidence" value="ECO:0007669"/>
    <property type="project" value="InterPro"/>
</dbReference>
<dbReference type="Gene3D" id="3.40.50.1460">
    <property type="match status" value="1"/>
</dbReference>
<dbReference type="PRINTS" id="PR00776">
    <property type="entry name" value="HEMOGLOBNASE"/>
</dbReference>
<dbReference type="PANTHER" id="PTHR48067">
    <property type="entry name" value="GPI-ANCHOR TRANSAMIDASE"/>
    <property type="match status" value="1"/>
</dbReference>
<keyword evidence="4 6" id="KW-0732">Signal</keyword>
<evidence type="ECO:0000313" key="8">
    <source>
        <dbReference type="Proteomes" id="UP000245609"/>
    </source>
</evidence>
<accession>A0A2T9Z4R0</accession>
<evidence type="ECO:0000256" key="4">
    <source>
        <dbReference type="ARBA" id="ARBA00022729"/>
    </source>
</evidence>
<feature type="chain" id="PRO_5027594946" description="GPI-anchor transamidase" evidence="6">
    <location>
        <begin position="21"/>
        <end position="362"/>
    </location>
</feature>
<comment type="pathway">
    <text evidence="1">Glycolipid biosynthesis; glycosylphosphatidylinositol-anchor biosynthesis.</text>
</comment>
<organism evidence="7 8">
    <name type="scientific">Smittium megazygosporum</name>
    <dbReference type="NCBI Taxonomy" id="133381"/>
    <lineage>
        <taxon>Eukaryota</taxon>
        <taxon>Fungi</taxon>
        <taxon>Fungi incertae sedis</taxon>
        <taxon>Zoopagomycota</taxon>
        <taxon>Kickxellomycotina</taxon>
        <taxon>Harpellomycetes</taxon>
        <taxon>Harpellales</taxon>
        <taxon>Legeriomycetaceae</taxon>
        <taxon>Smittium</taxon>
    </lineage>
</organism>
<dbReference type="InterPro" id="IPR028361">
    <property type="entry name" value="GPI_transamidase"/>
</dbReference>
<feature type="signal peptide" evidence="6">
    <location>
        <begin position="1"/>
        <end position="20"/>
    </location>
</feature>
<feature type="active site" description="Nucleophile" evidence="5">
    <location>
        <position position="194"/>
    </location>
</feature>
<feature type="non-terminal residue" evidence="7">
    <location>
        <position position="362"/>
    </location>
</feature>
<comment type="similarity">
    <text evidence="2">Belongs to the peptidase C13 family.</text>
</comment>
<comment type="caution">
    <text evidence="7">The sequence shown here is derived from an EMBL/GenBank/DDBJ whole genome shotgun (WGS) entry which is preliminary data.</text>
</comment>
<dbReference type="EMBL" id="MBFS01002247">
    <property type="protein sequence ID" value="PVU99583.1"/>
    <property type="molecule type" value="Genomic_DNA"/>
</dbReference>
<evidence type="ECO:0000256" key="3">
    <source>
        <dbReference type="ARBA" id="ARBA00022502"/>
    </source>
</evidence>
<dbReference type="OrthoDB" id="192611at2759"/>
<dbReference type="Pfam" id="PF01650">
    <property type="entry name" value="Peptidase_C13"/>
    <property type="match status" value="1"/>
</dbReference>
<proteinExistence type="inferred from homology"/>
<dbReference type="Proteomes" id="UP000245609">
    <property type="component" value="Unassembled WGS sequence"/>
</dbReference>
<reference evidence="7 8" key="1">
    <citation type="journal article" date="2018" name="MBio">
        <title>Comparative Genomics Reveals the Core Gene Toolbox for the Fungus-Insect Symbiosis.</title>
        <authorList>
            <person name="Wang Y."/>
            <person name="Stata M."/>
            <person name="Wang W."/>
            <person name="Stajich J.E."/>
            <person name="White M.M."/>
            <person name="Moncalvo J.M."/>
        </authorList>
    </citation>
    <scope>NUCLEOTIDE SEQUENCE [LARGE SCALE GENOMIC DNA]</scope>
    <source>
        <strain evidence="7 8">SC-DP-2</strain>
    </source>
</reference>